<evidence type="ECO:0000313" key="4">
    <source>
        <dbReference type="Proteomes" id="UP000027138"/>
    </source>
</evidence>
<name>A0A067LGX2_JATCU</name>
<evidence type="ECO:0000256" key="2">
    <source>
        <dbReference type="SAM" id="SignalP"/>
    </source>
</evidence>
<protein>
    <submittedName>
        <fullName evidence="3">Uncharacterized protein</fullName>
    </submittedName>
</protein>
<dbReference type="AlphaFoldDB" id="A0A067LGX2"/>
<feature type="signal peptide" evidence="2">
    <location>
        <begin position="1"/>
        <end position="22"/>
    </location>
</feature>
<evidence type="ECO:0000256" key="1">
    <source>
        <dbReference type="ARBA" id="ARBA00022729"/>
    </source>
</evidence>
<gene>
    <name evidence="3" type="ORF">JCGZ_04532</name>
</gene>
<proteinExistence type="predicted"/>
<accession>A0A067LGX2</accession>
<dbReference type="OrthoDB" id="603213at2759"/>
<evidence type="ECO:0000313" key="3">
    <source>
        <dbReference type="EMBL" id="KDP46598.1"/>
    </source>
</evidence>
<reference evidence="3 4" key="1">
    <citation type="journal article" date="2014" name="PLoS ONE">
        <title>Global Analysis of Gene Expression Profiles in Physic Nut (Jatropha curcas L.) Seedlings Exposed to Salt Stress.</title>
        <authorList>
            <person name="Zhang L."/>
            <person name="Zhang C."/>
            <person name="Wu P."/>
            <person name="Chen Y."/>
            <person name="Li M."/>
            <person name="Jiang H."/>
            <person name="Wu G."/>
        </authorList>
    </citation>
    <scope>NUCLEOTIDE SEQUENCE [LARGE SCALE GENOMIC DNA]</scope>
    <source>
        <strain evidence="4">cv. GZQX0401</strain>
        <tissue evidence="3">Young leaves</tissue>
    </source>
</reference>
<keyword evidence="1 2" id="KW-0732">Signal</keyword>
<sequence>MAKFFDALCALLFLILVSQGNGQQCDNKSNFVISQSATGVKVVNKSEWKVTVKNNCVCTRTSIAIRCNGFQTTEKLNASIVALEGGTCVVKVNSGVLHGFESFSFNYAWDSQFNFNSVESLVQCS</sequence>
<dbReference type="PANTHER" id="PTHR33184">
    <property type="entry name" value="PROTEIN TAPETUM DETERMINANT 1-LIKE-RELATED"/>
    <property type="match status" value="1"/>
</dbReference>
<dbReference type="EMBL" id="KK914214">
    <property type="protein sequence ID" value="KDP46598.1"/>
    <property type="molecule type" value="Genomic_DNA"/>
</dbReference>
<dbReference type="PANTHER" id="PTHR33184:SF72">
    <property type="entry name" value="BETA-1,3-N-ACETYLGLUCOSAMINYLTRANSFERASE FAMILY PROTEIN"/>
    <property type="match status" value="1"/>
</dbReference>
<dbReference type="STRING" id="180498.A0A067LGX2"/>
<dbReference type="Proteomes" id="UP000027138">
    <property type="component" value="Unassembled WGS sequence"/>
</dbReference>
<dbReference type="GO" id="GO:0001709">
    <property type="term" value="P:cell fate determination"/>
    <property type="evidence" value="ECO:0007669"/>
    <property type="project" value="TreeGrafter"/>
</dbReference>
<feature type="chain" id="PRO_5001640440" evidence="2">
    <location>
        <begin position="23"/>
        <end position="125"/>
    </location>
</feature>
<dbReference type="Pfam" id="PF24068">
    <property type="entry name" value="TPD1_C"/>
    <property type="match status" value="1"/>
</dbReference>
<organism evidence="3 4">
    <name type="scientific">Jatropha curcas</name>
    <name type="common">Barbados nut</name>
    <dbReference type="NCBI Taxonomy" id="180498"/>
    <lineage>
        <taxon>Eukaryota</taxon>
        <taxon>Viridiplantae</taxon>
        <taxon>Streptophyta</taxon>
        <taxon>Embryophyta</taxon>
        <taxon>Tracheophyta</taxon>
        <taxon>Spermatophyta</taxon>
        <taxon>Magnoliopsida</taxon>
        <taxon>eudicotyledons</taxon>
        <taxon>Gunneridae</taxon>
        <taxon>Pentapetalae</taxon>
        <taxon>rosids</taxon>
        <taxon>fabids</taxon>
        <taxon>Malpighiales</taxon>
        <taxon>Euphorbiaceae</taxon>
        <taxon>Crotonoideae</taxon>
        <taxon>Jatropheae</taxon>
        <taxon>Jatropha</taxon>
    </lineage>
</organism>
<dbReference type="InterPro" id="IPR040361">
    <property type="entry name" value="TPD1"/>
</dbReference>
<keyword evidence="4" id="KW-1185">Reference proteome</keyword>